<dbReference type="Pfam" id="PF08190">
    <property type="entry name" value="PIH1"/>
    <property type="match status" value="1"/>
</dbReference>
<evidence type="ECO:0000313" key="8">
    <source>
        <dbReference type="Proteomes" id="UP000639338"/>
    </source>
</evidence>
<feature type="compositionally biased region" description="Polar residues" evidence="4">
    <location>
        <begin position="386"/>
        <end position="395"/>
    </location>
</feature>
<dbReference type="Gene3D" id="2.60.40.790">
    <property type="match status" value="1"/>
</dbReference>
<feature type="region of interest" description="Disordered" evidence="4">
    <location>
        <begin position="726"/>
        <end position="755"/>
    </location>
</feature>
<dbReference type="InterPro" id="IPR041442">
    <property type="entry name" value="PIH1D1/2/3_CS-like"/>
</dbReference>
<dbReference type="InterPro" id="IPR008978">
    <property type="entry name" value="HSP20-like_chaperone"/>
</dbReference>
<feature type="compositionally biased region" description="Acidic residues" evidence="4">
    <location>
        <begin position="397"/>
        <end position="411"/>
    </location>
</feature>
<comment type="function">
    <text evidence="3">Required for cytoplasmic pre-assembly of axonemal dyneins, thereby playing a central role in motility in cilia and flagella. Involved in pre-assembly of dynein arm complexes in the cytoplasm before intraflagellar transport loads them for the ciliary compartment.</text>
</comment>
<feature type="domain" description="PIH1 N-terminal" evidence="5">
    <location>
        <begin position="44"/>
        <end position="205"/>
    </location>
</feature>
<dbReference type="OrthoDB" id="546764at2759"/>
<dbReference type="Proteomes" id="UP000639338">
    <property type="component" value="Unassembled WGS sequence"/>
</dbReference>
<feature type="region of interest" description="Disordered" evidence="4">
    <location>
        <begin position="631"/>
        <end position="651"/>
    </location>
</feature>
<evidence type="ECO:0000259" key="6">
    <source>
        <dbReference type="Pfam" id="PF18201"/>
    </source>
</evidence>
<feature type="domain" description="PIH1D1/2/3 CS-like" evidence="6">
    <location>
        <begin position="265"/>
        <end position="365"/>
    </location>
</feature>
<dbReference type="GO" id="GO:0070286">
    <property type="term" value="P:axonemal dynein complex assembly"/>
    <property type="evidence" value="ECO:0007669"/>
    <property type="project" value="UniProtKB-UniRule"/>
</dbReference>
<evidence type="ECO:0000256" key="4">
    <source>
        <dbReference type="SAM" id="MobiDB-lite"/>
    </source>
</evidence>
<name>A0A835CRK2_APHGI</name>
<dbReference type="CDD" id="cd00298">
    <property type="entry name" value="ACD_sHsps_p23-like"/>
    <property type="match status" value="1"/>
</dbReference>
<gene>
    <name evidence="7" type="ORF">HCN44_000110</name>
</gene>
<evidence type="ECO:0000259" key="5">
    <source>
        <dbReference type="Pfam" id="PF08190"/>
    </source>
</evidence>
<dbReference type="Pfam" id="PF18201">
    <property type="entry name" value="PIH1_CS"/>
    <property type="match status" value="1"/>
</dbReference>
<evidence type="ECO:0000256" key="3">
    <source>
        <dbReference type="HAMAP-Rule" id="MF_03069"/>
    </source>
</evidence>
<dbReference type="GO" id="GO:0060285">
    <property type="term" value="P:cilium-dependent cell motility"/>
    <property type="evidence" value="ECO:0007669"/>
    <property type="project" value="UniProtKB-UniRule"/>
</dbReference>
<reference evidence="7 8" key="1">
    <citation type="submission" date="2020-08" db="EMBL/GenBank/DDBJ databases">
        <title>Aphidius gifuensis genome sequencing and assembly.</title>
        <authorList>
            <person name="Du Z."/>
        </authorList>
    </citation>
    <scope>NUCLEOTIDE SEQUENCE [LARGE SCALE GENOMIC DNA]</scope>
    <source>
        <strain evidence="7">YNYX2018</strain>
        <tissue evidence="7">Adults</tissue>
    </source>
</reference>
<dbReference type="HAMAP" id="MF_03069">
    <property type="entry name" value="Kintoun"/>
    <property type="match status" value="1"/>
</dbReference>
<feature type="compositionally biased region" description="Basic and acidic residues" evidence="4">
    <location>
        <begin position="741"/>
        <end position="755"/>
    </location>
</feature>
<comment type="similarity">
    <text evidence="3">Belongs to the PIH1 family. Kintoun subfamily.</text>
</comment>
<protein>
    <recommendedName>
        <fullName evidence="3">Protein kintoun</fullName>
    </recommendedName>
    <alternativeName>
        <fullName evidence="3">Dynein assembly factor 2, axonemal homolog</fullName>
    </alternativeName>
</protein>
<keyword evidence="8" id="KW-1185">Reference proteome</keyword>
<keyword evidence="1 3" id="KW-0963">Cytoplasm</keyword>
<feature type="compositionally biased region" description="Basic and acidic residues" evidence="4">
    <location>
        <begin position="373"/>
        <end position="383"/>
    </location>
</feature>
<evidence type="ECO:0000313" key="7">
    <source>
        <dbReference type="EMBL" id="KAF7990305.1"/>
    </source>
</evidence>
<dbReference type="AlphaFoldDB" id="A0A835CRK2"/>
<organism evidence="7 8">
    <name type="scientific">Aphidius gifuensis</name>
    <name type="common">Parasitoid wasp</name>
    <dbReference type="NCBI Taxonomy" id="684658"/>
    <lineage>
        <taxon>Eukaryota</taxon>
        <taxon>Metazoa</taxon>
        <taxon>Ecdysozoa</taxon>
        <taxon>Arthropoda</taxon>
        <taxon>Hexapoda</taxon>
        <taxon>Insecta</taxon>
        <taxon>Pterygota</taxon>
        <taxon>Neoptera</taxon>
        <taxon>Endopterygota</taxon>
        <taxon>Hymenoptera</taxon>
        <taxon>Apocrita</taxon>
        <taxon>Ichneumonoidea</taxon>
        <taxon>Braconidae</taxon>
        <taxon>Aphidiinae</taxon>
        <taxon>Aphidius</taxon>
    </lineage>
</organism>
<dbReference type="EMBL" id="JACMRX010000004">
    <property type="protein sequence ID" value="KAF7990305.1"/>
    <property type="molecule type" value="Genomic_DNA"/>
</dbReference>
<sequence>MDARVNRNNNWEELDVTKKELNNINECLKNKEFRKLLIEYADEINNPDNRKLYQDELTQLEKERGIDIKFVNPEPGYVIKTTCNGDKKCFINISKSDNVEKPTSKPSQDNDKIRGLQWSLPYSLSPPRDDMDKKNHLCTVFDVVFNPDTLYLASKNIKFRKIVNETAIDGIENNFKVKLDRNNLKFPKINFKGITQSTVIRKKCDKPTENNIDIEPEIYQKLMSSYDESRNNKKSYNDDKLKRPEPSTKYTKKINKNINNDKSYTIPKFIIKHQTDMDIQDFKNTKDSKLYSAIPKKLVIIIDLPLLKTSDNAILDVQHNQLTMISEKPAKYRLDLPLPYCVDPDEGNAKFDTSNKKLTITLPVLRNNKTFEFKDDSGVDSDHGSPPNNIINTNVDNDNDDDDNEEEDDDDDKIKLFDNYNDKPTSLINEITDDTSIKNDSYSCEEHILNDNIIYSLPSFTPNIFDNTLALTVHVKNVDSTSIRTKLLDNYCGIQIIFSSVGAGFFPIYYALCFKLDNDNIFLNDTLVIEPWDNNVVFTIKINNINNLKYYYFGINNDNFMDKKELPHVVSFDDKLELLKSDESQINNEEKIIQVLPNDNELVVDIQPKNINVTKTTDKLVNKKIKLQKTRSMSESSCNSGDELNSSNGSENNRIVRGILKNRRNNISRSVSESSIDDTTGLVSSVDFNYDSVAELNSESECSSFKKTVRFNDVVSRQLFSILGRRKKNQRKLQKKKQAHDRRMSESENSETDERDKYKIVDKINHVNDDKGIENVKPILNREKSAQIKTSNNDTDNFHDDDKNDLSKIEFKNDLIFQLDM</sequence>
<comment type="caution">
    <text evidence="7">The sequence shown here is derived from an EMBL/GenBank/DDBJ whole genome shotgun (WGS) entry which is preliminary data.</text>
</comment>
<accession>A0A835CRK2</accession>
<proteinExistence type="inferred from homology"/>
<evidence type="ECO:0000256" key="2">
    <source>
        <dbReference type="ARBA" id="ARBA00024190"/>
    </source>
</evidence>
<dbReference type="PANTHER" id="PTHR22997:SF3">
    <property type="entry name" value="PROTEIN KINTOUN"/>
    <property type="match status" value="1"/>
</dbReference>
<dbReference type="InterPro" id="IPR034727">
    <property type="entry name" value="Kintoun"/>
</dbReference>
<dbReference type="PANTHER" id="PTHR22997">
    <property type="entry name" value="PIH1 DOMAIN-CONTAINING PROTEIN 1"/>
    <property type="match status" value="1"/>
</dbReference>
<comment type="subcellular location">
    <subcellularLocation>
        <location evidence="3">Cytoplasm</location>
    </subcellularLocation>
    <subcellularLocation>
        <location evidence="2">Dynein axonemal particle</location>
    </subcellularLocation>
</comment>
<dbReference type="InterPro" id="IPR050734">
    <property type="entry name" value="PIH1/Kintoun_subfamily"/>
</dbReference>
<dbReference type="InterPro" id="IPR012981">
    <property type="entry name" value="PIH1_N"/>
</dbReference>
<feature type="compositionally biased region" description="Basic residues" evidence="4">
    <location>
        <begin position="726"/>
        <end position="740"/>
    </location>
</feature>
<evidence type="ECO:0000256" key="1">
    <source>
        <dbReference type="ARBA" id="ARBA00022490"/>
    </source>
</evidence>
<dbReference type="GO" id="GO:0120293">
    <property type="term" value="C:dynein axonemal particle"/>
    <property type="evidence" value="ECO:0007669"/>
    <property type="project" value="UniProtKB-SubCell"/>
</dbReference>
<feature type="region of interest" description="Disordered" evidence="4">
    <location>
        <begin position="373"/>
        <end position="415"/>
    </location>
</feature>